<comment type="caution">
    <text evidence="1">The sequence shown here is derived from an EMBL/GenBank/DDBJ whole genome shotgun (WGS) entry which is preliminary data.</text>
</comment>
<protein>
    <submittedName>
        <fullName evidence="1">Uncharacterized protein</fullName>
    </submittedName>
</protein>
<proteinExistence type="predicted"/>
<evidence type="ECO:0000313" key="2">
    <source>
        <dbReference type="Proteomes" id="UP000003577"/>
    </source>
</evidence>
<accession>A5KL64</accession>
<gene>
    <name evidence="1" type="ORF">RUMTOR_00968</name>
</gene>
<dbReference type="HOGENOM" id="CLU_3005017_0_0_9"/>
<dbReference type="AlphaFoldDB" id="A5KL64"/>
<reference evidence="1 2" key="1">
    <citation type="submission" date="2007-03" db="EMBL/GenBank/DDBJ databases">
        <authorList>
            <person name="Fulton L."/>
            <person name="Clifton S."/>
            <person name="Fulton B."/>
            <person name="Xu J."/>
            <person name="Minx P."/>
            <person name="Pepin K.H."/>
            <person name="Johnson M."/>
            <person name="Thiruvilangam P."/>
            <person name="Bhonagiri V."/>
            <person name="Nash W.E."/>
            <person name="Mardis E.R."/>
            <person name="Wilson R.K."/>
        </authorList>
    </citation>
    <scope>NUCLEOTIDE SEQUENCE [LARGE SCALE GENOMIC DNA]</scope>
    <source>
        <strain evidence="1 2">ATCC 27756</strain>
    </source>
</reference>
<organism evidence="1 2">
    <name type="scientific">[Ruminococcus] torques ATCC 27756</name>
    <dbReference type="NCBI Taxonomy" id="411460"/>
    <lineage>
        <taxon>Bacteria</taxon>
        <taxon>Bacillati</taxon>
        <taxon>Bacillota</taxon>
        <taxon>Clostridia</taxon>
        <taxon>Lachnospirales</taxon>
        <taxon>Lachnospiraceae</taxon>
        <taxon>Mediterraneibacter</taxon>
    </lineage>
</organism>
<reference evidence="1 2" key="2">
    <citation type="submission" date="2007-04" db="EMBL/GenBank/DDBJ databases">
        <title>Draft genome sequence of Ruminococcus torques (ATCC 27756).</title>
        <authorList>
            <person name="Sudarsanam P."/>
            <person name="Ley R."/>
            <person name="Guruge J."/>
            <person name="Turnbaugh P.J."/>
            <person name="Mahowald M."/>
            <person name="Liep D."/>
            <person name="Gordon J."/>
        </authorList>
    </citation>
    <scope>NUCLEOTIDE SEQUENCE [LARGE SCALE GENOMIC DNA]</scope>
    <source>
        <strain evidence="1 2">ATCC 27756</strain>
    </source>
</reference>
<evidence type="ECO:0000313" key="1">
    <source>
        <dbReference type="EMBL" id="EDK24702.1"/>
    </source>
</evidence>
<name>A5KL64_9FIRM</name>
<dbReference type="PaxDb" id="411460-RUMTOR_00968"/>
<dbReference type="Proteomes" id="UP000003577">
    <property type="component" value="Unassembled WGS sequence"/>
</dbReference>
<sequence>MQIFNQKLQPTLYRNRYRLVACDGSVADEVDPELLAKVLANPEMWALLNSLAKTMK</sequence>
<dbReference type="EMBL" id="AAVP02000003">
    <property type="protein sequence ID" value="EDK24702.1"/>
    <property type="molecule type" value="Genomic_DNA"/>
</dbReference>